<dbReference type="GeneID" id="113710030"/>
<dbReference type="InterPro" id="IPR000477">
    <property type="entry name" value="RT_dom"/>
</dbReference>
<evidence type="ECO:0000259" key="1">
    <source>
        <dbReference type="Pfam" id="PF00078"/>
    </source>
</evidence>
<evidence type="ECO:0000313" key="3">
    <source>
        <dbReference type="RefSeq" id="XP_027088680.1"/>
    </source>
</evidence>
<dbReference type="InterPro" id="IPR052343">
    <property type="entry name" value="Retrotransposon-Effector_Assoc"/>
</dbReference>
<dbReference type="OrthoDB" id="1306129at2759"/>
<dbReference type="InterPro" id="IPR043502">
    <property type="entry name" value="DNA/RNA_pol_sf"/>
</dbReference>
<keyword evidence="2" id="KW-1185">Reference proteome</keyword>
<reference evidence="2" key="1">
    <citation type="journal article" date="2025" name="Foods">
        <title>Unveiling the Microbial Signatures of Arabica Coffee Cherries: Insights into Ripeness Specific Diversity, Functional Traits, and Implications for Quality and Safety.</title>
        <authorList>
            <consortium name="RefSeq"/>
            <person name="Tenea G.N."/>
            <person name="Cifuentes V."/>
            <person name="Reyes P."/>
            <person name="Cevallos-Vallejos M."/>
        </authorList>
    </citation>
    <scope>NUCLEOTIDE SEQUENCE [LARGE SCALE GENOMIC DNA]</scope>
</reference>
<dbReference type="Proteomes" id="UP001652660">
    <property type="component" value="Chromosome 9e"/>
</dbReference>
<dbReference type="SUPFAM" id="SSF56672">
    <property type="entry name" value="DNA/RNA polymerases"/>
    <property type="match status" value="1"/>
</dbReference>
<dbReference type="PANTHER" id="PTHR46890">
    <property type="entry name" value="NON-LTR RETROLELEMENT REVERSE TRANSCRIPTASE-LIKE PROTEIN-RELATED"/>
    <property type="match status" value="1"/>
</dbReference>
<proteinExistence type="predicted"/>
<dbReference type="RefSeq" id="XP_027088680.1">
    <property type="nucleotide sequence ID" value="XM_027232879.1"/>
</dbReference>
<name>A0A6P6UCZ3_COFAR</name>
<evidence type="ECO:0000313" key="2">
    <source>
        <dbReference type="Proteomes" id="UP001652660"/>
    </source>
</evidence>
<reference evidence="3" key="2">
    <citation type="submission" date="2025-08" db="UniProtKB">
        <authorList>
            <consortium name="RefSeq"/>
        </authorList>
    </citation>
    <scope>IDENTIFICATION</scope>
    <source>
        <tissue evidence="3">Leaves</tissue>
    </source>
</reference>
<gene>
    <name evidence="3" type="primary">LOC113710030</name>
</gene>
<protein>
    <recommendedName>
        <fullName evidence="1">Reverse transcriptase domain-containing protein</fullName>
    </recommendedName>
</protein>
<dbReference type="AlphaFoldDB" id="A0A6P6UCZ3"/>
<organism evidence="2 3">
    <name type="scientific">Coffea arabica</name>
    <name type="common">Arabian coffee</name>
    <dbReference type="NCBI Taxonomy" id="13443"/>
    <lineage>
        <taxon>Eukaryota</taxon>
        <taxon>Viridiplantae</taxon>
        <taxon>Streptophyta</taxon>
        <taxon>Embryophyta</taxon>
        <taxon>Tracheophyta</taxon>
        <taxon>Spermatophyta</taxon>
        <taxon>Magnoliopsida</taxon>
        <taxon>eudicotyledons</taxon>
        <taxon>Gunneridae</taxon>
        <taxon>Pentapetalae</taxon>
        <taxon>asterids</taxon>
        <taxon>lamiids</taxon>
        <taxon>Gentianales</taxon>
        <taxon>Rubiaceae</taxon>
        <taxon>Ixoroideae</taxon>
        <taxon>Gardenieae complex</taxon>
        <taxon>Bertiereae - Coffeeae clade</taxon>
        <taxon>Coffeeae</taxon>
        <taxon>Coffea</taxon>
    </lineage>
</organism>
<dbReference type="Pfam" id="PF00078">
    <property type="entry name" value="RVT_1"/>
    <property type="match status" value="1"/>
</dbReference>
<feature type="domain" description="Reverse transcriptase" evidence="1">
    <location>
        <begin position="89"/>
        <end position="229"/>
    </location>
</feature>
<sequence>MRDDIDNPRLEEVPSLEEVRQVIFALDGDSAAGPDDFSSKVFTTAWEVVAHDVYKAILSFFCGAELPHFITAISIVLLPKKLNPDDFAQFRKISVCNFLNKVISRIMELMSEMGKKCRGGNLALKLDMAKAYDRVSWGFLIACYDGLASAKGSSTWGLRQGDLLSPALFIIGSEVLSHALNSLVTQPRFPAFWVPRHCPPVTHLAFVDDVIIFANGGAASLKKVMQILEWYQHDLGQLVNV</sequence>
<dbReference type="PANTHER" id="PTHR46890:SF48">
    <property type="entry name" value="RNA-DIRECTED DNA POLYMERASE"/>
    <property type="match status" value="1"/>
</dbReference>
<accession>A0A6P6UCZ3</accession>